<evidence type="ECO:0000256" key="2">
    <source>
        <dbReference type="ARBA" id="ARBA00010782"/>
    </source>
</evidence>
<gene>
    <name evidence="7" type="ORF">BEWA_001750</name>
</gene>
<dbReference type="GO" id="GO:0005730">
    <property type="term" value="C:nucleolus"/>
    <property type="evidence" value="ECO:0007669"/>
    <property type="project" value="UniProtKB-SubCell"/>
</dbReference>
<comment type="similarity">
    <text evidence="2 4">Belongs to the RPF2 family.</text>
</comment>
<dbReference type="GeneID" id="15806416"/>
<proteinExistence type="inferred from homology"/>
<evidence type="ECO:0000259" key="6">
    <source>
        <dbReference type="PROSITE" id="PS50833"/>
    </source>
</evidence>
<evidence type="ECO:0000313" key="8">
    <source>
        <dbReference type="Proteomes" id="UP000031512"/>
    </source>
</evidence>
<dbReference type="RefSeq" id="XP_004830434.1">
    <property type="nucleotide sequence ID" value="XM_004830377.1"/>
</dbReference>
<dbReference type="AlphaFoldDB" id="L0AZT0"/>
<name>L0AZT0_THEEQ</name>
<feature type="domain" description="Brix" evidence="6">
    <location>
        <begin position="17"/>
        <end position="290"/>
    </location>
</feature>
<protein>
    <recommendedName>
        <fullName evidence="4">Ribosome production factor 2 homolog</fullName>
    </recommendedName>
    <alternativeName>
        <fullName evidence="4">Ribosome biogenesis protein RPF2 homolog</fullName>
    </alternativeName>
</protein>
<sequence length="350" mass="38837">MAKKEKKVEPEEPKLKKNALFMLSSNHNSRTKQMLKDLYQISKPNAVFRVNKKSEYEWQDVNLKLQVNQKNHRIAESICAKVSCGLYLVANSNKKRPINLGLGRIYDRKILDCCQLRVEKYVSVEEIGHLGSVKHNSRPLVVVQGSEFGQDSGPLNTVRDIFLDVFRGPSFAKLSLENVEHAIVLTVVDGDSYAPELTLDAVKGALDGESLDVSNTDSSNAKEDVGDAKDESAGKAVQSPSGESAPKILFRHYSIQLLKSDDPKVPYVKLSELGPSIDFVLEGVVTPDPEVFKDATKVEKRPKKLISGVDTQKTAKKSKNVKSTSLGNIEGKVYINRQNLDTLYTPHKTT</sequence>
<dbReference type="Proteomes" id="UP000031512">
    <property type="component" value="Chromosome 3"/>
</dbReference>
<dbReference type="GO" id="GO:0000027">
    <property type="term" value="P:ribosomal large subunit assembly"/>
    <property type="evidence" value="ECO:0007669"/>
    <property type="project" value="InterPro"/>
</dbReference>
<dbReference type="EMBL" id="CP001670">
    <property type="protein sequence ID" value="AFZ80768.1"/>
    <property type="molecule type" value="Genomic_DNA"/>
</dbReference>
<dbReference type="OrthoDB" id="407658at2759"/>
<dbReference type="PROSITE" id="PS50833">
    <property type="entry name" value="BRIX"/>
    <property type="match status" value="1"/>
</dbReference>
<evidence type="ECO:0000256" key="5">
    <source>
        <dbReference type="SAM" id="MobiDB-lite"/>
    </source>
</evidence>
<keyword evidence="3 4" id="KW-0539">Nucleus</keyword>
<dbReference type="GO" id="GO:0000463">
    <property type="term" value="P:maturation of LSU-rRNA from tricistronic rRNA transcript (SSU-rRNA, 5.8S rRNA, LSU-rRNA)"/>
    <property type="evidence" value="ECO:0007669"/>
    <property type="project" value="TreeGrafter"/>
</dbReference>
<keyword evidence="8" id="KW-1185">Reference proteome</keyword>
<dbReference type="VEuPathDB" id="PiroplasmaDB:BEWA_001750"/>
<dbReference type="InterPro" id="IPR007109">
    <property type="entry name" value="Brix"/>
</dbReference>
<organism evidence="7 8">
    <name type="scientific">Theileria equi strain WA</name>
    <dbReference type="NCBI Taxonomy" id="1537102"/>
    <lineage>
        <taxon>Eukaryota</taxon>
        <taxon>Sar</taxon>
        <taxon>Alveolata</taxon>
        <taxon>Apicomplexa</taxon>
        <taxon>Aconoidasida</taxon>
        <taxon>Piroplasmida</taxon>
        <taxon>Theileriidae</taxon>
        <taxon>Theileria</taxon>
    </lineage>
</organism>
<reference evidence="7 8" key="1">
    <citation type="journal article" date="2012" name="BMC Genomics">
        <title>Comparative genomic analysis and phylogenetic position of Theileria equi.</title>
        <authorList>
            <person name="Kappmeyer L.S."/>
            <person name="Thiagarajan M."/>
            <person name="Herndon D.R."/>
            <person name="Ramsay J.D."/>
            <person name="Caler E."/>
            <person name="Djikeng A."/>
            <person name="Gillespie J.J."/>
            <person name="Lau A.O."/>
            <person name="Roalson E.H."/>
            <person name="Silva J.C."/>
            <person name="Silva M.G."/>
            <person name="Suarez C.E."/>
            <person name="Ueti M.W."/>
            <person name="Nene V.M."/>
            <person name="Mealey R.H."/>
            <person name="Knowles D.P."/>
            <person name="Brayton K.A."/>
        </authorList>
    </citation>
    <scope>NUCLEOTIDE SEQUENCE [LARGE SCALE GENOMIC DNA]</scope>
    <source>
        <strain evidence="7 8">WA</strain>
    </source>
</reference>
<dbReference type="STRING" id="1537102.L0AZT0"/>
<evidence type="ECO:0000313" key="7">
    <source>
        <dbReference type="EMBL" id="AFZ80768.1"/>
    </source>
</evidence>
<evidence type="ECO:0000256" key="3">
    <source>
        <dbReference type="ARBA" id="ARBA00023242"/>
    </source>
</evidence>
<dbReference type="PANTHER" id="PTHR12728">
    <property type="entry name" value="BRIX DOMAIN CONTAINING PROTEIN"/>
    <property type="match status" value="1"/>
</dbReference>
<dbReference type="GO" id="GO:0019843">
    <property type="term" value="F:rRNA binding"/>
    <property type="evidence" value="ECO:0007669"/>
    <property type="project" value="UniProtKB-UniRule"/>
</dbReference>
<accession>L0AZT0</accession>
<feature type="compositionally biased region" description="Basic and acidic residues" evidence="5">
    <location>
        <begin position="220"/>
        <end position="233"/>
    </location>
</feature>
<dbReference type="KEGG" id="beq:BEWA_001750"/>
<feature type="region of interest" description="Disordered" evidence="5">
    <location>
        <begin position="210"/>
        <end position="243"/>
    </location>
</feature>
<dbReference type="InterPro" id="IPR039770">
    <property type="entry name" value="Rpf2"/>
</dbReference>
<comment type="subcellular location">
    <subcellularLocation>
        <location evidence="1 4">Nucleus</location>
        <location evidence="1 4">Nucleolus</location>
    </subcellularLocation>
</comment>
<dbReference type="eggNOG" id="KOG3031">
    <property type="taxonomic scope" value="Eukaryota"/>
</dbReference>
<evidence type="ECO:0000256" key="1">
    <source>
        <dbReference type="ARBA" id="ARBA00004604"/>
    </source>
</evidence>
<evidence type="ECO:0000256" key="4">
    <source>
        <dbReference type="RuleBase" id="RU367086"/>
    </source>
</evidence>
<dbReference type="PANTHER" id="PTHR12728:SF0">
    <property type="entry name" value="RIBOSOME PRODUCTION FACTOR 2 HOMOLOG"/>
    <property type="match status" value="1"/>
</dbReference>
<dbReference type="Pfam" id="PF04427">
    <property type="entry name" value="Brix"/>
    <property type="match status" value="1"/>
</dbReference>
<dbReference type="SMART" id="SM00879">
    <property type="entry name" value="Brix"/>
    <property type="match status" value="1"/>
</dbReference>